<dbReference type="RefSeq" id="WP_167228184.1">
    <property type="nucleotide sequence ID" value="NZ_VUYU01000016.1"/>
</dbReference>
<feature type="compositionally biased region" description="Low complexity" evidence="1">
    <location>
        <begin position="117"/>
        <end position="137"/>
    </location>
</feature>
<keyword evidence="3" id="KW-1185">Reference proteome</keyword>
<evidence type="ECO:0000313" key="3">
    <source>
        <dbReference type="Proteomes" id="UP000785613"/>
    </source>
</evidence>
<dbReference type="Proteomes" id="UP000785613">
    <property type="component" value="Unassembled WGS sequence"/>
</dbReference>
<sequence length="155" mass="15913">MCNEGRWVIDLAPMVAQAKAVHGGEKEIAQLERTFKDGVMVIDAKSVKLALAGDDARPLSYPYKIVAADPDKPQCVNLLMAALPKPLAYCLSDGVLSVNDPASALVSTYRRAAPAKADATATDAARAEGATPAAAGGREARSPAKASPSNGGAPV</sequence>
<reference evidence="2 3" key="1">
    <citation type="submission" date="2019-09" db="EMBL/GenBank/DDBJ databases">
        <title>Taxonomy of Antarctic Massilia spp.: description of Massilia rubra sp. nov., Massilia aquatica sp. nov., Massilia mucilaginosa sp. nov., Massilia frigida sp. nov. isolated from streams, lakes and regoliths.</title>
        <authorList>
            <person name="Holochova P."/>
            <person name="Sedlacek I."/>
            <person name="Kralova S."/>
            <person name="Maslanova I."/>
            <person name="Busse H.-J."/>
            <person name="Stankova E."/>
            <person name="Vrbovska V."/>
            <person name="Kovarovic V."/>
            <person name="Bartak M."/>
            <person name="Svec P."/>
            <person name="Pantucek R."/>
        </authorList>
    </citation>
    <scope>NUCLEOTIDE SEQUENCE [LARGE SCALE GENOMIC DNA]</scope>
    <source>
        <strain evidence="2 3">CCM 8692</strain>
    </source>
</reference>
<proteinExistence type="predicted"/>
<dbReference type="EMBL" id="VUYU01000016">
    <property type="protein sequence ID" value="NHZ36276.1"/>
    <property type="molecule type" value="Genomic_DNA"/>
</dbReference>
<comment type="caution">
    <text evidence="2">The sequence shown here is derived from an EMBL/GenBank/DDBJ whole genome shotgun (WGS) entry which is preliminary data.</text>
</comment>
<evidence type="ECO:0000256" key="1">
    <source>
        <dbReference type="SAM" id="MobiDB-lite"/>
    </source>
</evidence>
<feature type="region of interest" description="Disordered" evidence="1">
    <location>
        <begin position="117"/>
        <end position="155"/>
    </location>
</feature>
<organism evidence="2 3">
    <name type="scientific">Massilia rubra</name>
    <dbReference type="NCBI Taxonomy" id="2607910"/>
    <lineage>
        <taxon>Bacteria</taxon>
        <taxon>Pseudomonadati</taxon>
        <taxon>Pseudomonadota</taxon>
        <taxon>Betaproteobacteria</taxon>
        <taxon>Burkholderiales</taxon>
        <taxon>Oxalobacteraceae</taxon>
        <taxon>Telluria group</taxon>
        <taxon>Massilia</taxon>
    </lineage>
</organism>
<accession>A0ABX0M205</accession>
<evidence type="ECO:0000313" key="2">
    <source>
        <dbReference type="EMBL" id="NHZ36276.1"/>
    </source>
</evidence>
<name>A0ABX0M205_9BURK</name>
<protein>
    <submittedName>
        <fullName evidence="2">Uncharacterized protein</fullName>
    </submittedName>
</protein>
<gene>
    <name evidence="2" type="ORF">F0185_22150</name>
</gene>